<comment type="caution">
    <text evidence="1">The sequence shown here is derived from an EMBL/GenBank/DDBJ whole genome shotgun (WGS) entry which is preliminary data.</text>
</comment>
<dbReference type="RefSeq" id="WP_019020273.1">
    <property type="nucleotide sequence ID" value="NZ_BMXD01000012.1"/>
</dbReference>
<evidence type="ECO:0000313" key="2">
    <source>
        <dbReference type="Proteomes" id="UP001595640"/>
    </source>
</evidence>
<dbReference type="InterPro" id="IPR029068">
    <property type="entry name" value="Glyas_Bleomycin-R_OHBP_Dase"/>
</dbReference>
<organism evidence="1 2">
    <name type="scientific">Modicisalibacter luteus</name>
    <dbReference type="NCBI Taxonomy" id="453962"/>
    <lineage>
        <taxon>Bacteria</taxon>
        <taxon>Pseudomonadati</taxon>
        <taxon>Pseudomonadota</taxon>
        <taxon>Gammaproteobacteria</taxon>
        <taxon>Oceanospirillales</taxon>
        <taxon>Halomonadaceae</taxon>
        <taxon>Modicisalibacter</taxon>
    </lineage>
</organism>
<dbReference type="EMBL" id="JBHRUH010000001">
    <property type="protein sequence ID" value="MFC3290506.1"/>
    <property type="molecule type" value="Genomic_DNA"/>
</dbReference>
<evidence type="ECO:0000313" key="1">
    <source>
        <dbReference type="EMBL" id="MFC3290506.1"/>
    </source>
</evidence>
<gene>
    <name evidence="1" type="ORF">ACFOEI_00270</name>
</gene>
<name>A0ABV7LV53_9GAMM</name>
<dbReference type="Gene3D" id="3.10.180.10">
    <property type="entry name" value="2,3-Dihydroxybiphenyl 1,2-Dioxygenase, domain 1"/>
    <property type="match status" value="1"/>
</dbReference>
<sequence>MQRLSLDTGILRVRDLNAMKAFCIDMLRLPVLLETATAVTFELGVDTRGHTQVFMLLADEHADTPRHLTLEVSDKEFPPLCEHLRQRGVQLFQSEDSSAPGCAWRILSCNAPEGHRLVVVGIDPTRCAPITAAPPATSRQ</sequence>
<proteinExistence type="predicted"/>
<protein>
    <recommendedName>
        <fullName evidence="3">VOC domain-containing protein</fullName>
    </recommendedName>
</protein>
<evidence type="ECO:0008006" key="3">
    <source>
        <dbReference type="Google" id="ProtNLM"/>
    </source>
</evidence>
<keyword evidence="2" id="KW-1185">Reference proteome</keyword>
<dbReference type="SUPFAM" id="SSF54593">
    <property type="entry name" value="Glyoxalase/Bleomycin resistance protein/Dihydroxybiphenyl dioxygenase"/>
    <property type="match status" value="1"/>
</dbReference>
<dbReference type="Proteomes" id="UP001595640">
    <property type="component" value="Unassembled WGS sequence"/>
</dbReference>
<accession>A0ABV7LV53</accession>
<reference evidence="2" key="1">
    <citation type="journal article" date="2019" name="Int. J. Syst. Evol. Microbiol.">
        <title>The Global Catalogue of Microorganisms (GCM) 10K type strain sequencing project: providing services to taxonomists for standard genome sequencing and annotation.</title>
        <authorList>
            <consortium name="The Broad Institute Genomics Platform"/>
            <consortium name="The Broad Institute Genome Sequencing Center for Infectious Disease"/>
            <person name="Wu L."/>
            <person name="Ma J."/>
        </authorList>
    </citation>
    <scope>NUCLEOTIDE SEQUENCE [LARGE SCALE GENOMIC DNA]</scope>
    <source>
        <strain evidence="2">KCTC 12847</strain>
    </source>
</reference>